<keyword evidence="2" id="KW-1185">Reference proteome</keyword>
<evidence type="ECO:0000313" key="1">
    <source>
        <dbReference type="EMBL" id="GBM77388.1"/>
    </source>
</evidence>
<dbReference type="PANTHER" id="PTHR46888:SF1">
    <property type="entry name" value="RIBONUCLEASE H"/>
    <property type="match status" value="1"/>
</dbReference>
<name>A0A4Y2II55_ARAVE</name>
<accession>A0A4Y2II55</accession>
<dbReference type="PANTHER" id="PTHR46888">
    <property type="entry name" value="ZINC KNUCKLE DOMAINCONTAINING PROTEIN-RELATED"/>
    <property type="match status" value="1"/>
</dbReference>
<dbReference type="Proteomes" id="UP000499080">
    <property type="component" value="Unassembled WGS sequence"/>
</dbReference>
<dbReference type="OrthoDB" id="6466824at2759"/>
<evidence type="ECO:0000313" key="2">
    <source>
        <dbReference type="Proteomes" id="UP000499080"/>
    </source>
</evidence>
<reference evidence="1 2" key="1">
    <citation type="journal article" date="2019" name="Sci. Rep.">
        <title>Orb-weaving spider Araneus ventricosus genome elucidates the spidroin gene catalogue.</title>
        <authorList>
            <person name="Kono N."/>
            <person name="Nakamura H."/>
            <person name="Ohtoshi R."/>
            <person name="Moran D.A.P."/>
            <person name="Shinohara A."/>
            <person name="Yoshida Y."/>
            <person name="Fujiwara M."/>
            <person name="Mori M."/>
            <person name="Tomita M."/>
            <person name="Arakawa K."/>
        </authorList>
    </citation>
    <scope>NUCLEOTIDE SEQUENCE [LARGE SCALE GENOMIC DNA]</scope>
</reference>
<organism evidence="1 2">
    <name type="scientific">Araneus ventricosus</name>
    <name type="common">Orbweaver spider</name>
    <name type="synonym">Epeira ventricosa</name>
    <dbReference type="NCBI Taxonomy" id="182803"/>
    <lineage>
        <taxon>Eukaryota</taxon>
        <taxon>Metazoa</taxon>
        <taxon>Ecdysozoa</taxon>
        <taxon>Arthropoda</taxon>
        <taxon>Chelicerata</taxon>
        <taxon>Arachnida</taxon>
        <taxon>Araneae</taxon>
        <taxon>Araneomorphae</taxon>
        <taxon>Entelegynae</taxon>
        <taxon>Araneoidea</taxon>
        <taxon>Araneidae</taxon>
        <taxon>Araneus</taxon>
    </lineage>
</organism>
<dbReference type="EMBL" id="BGPR01002687">
    <property type="protein sequence ID" value="GBM77388.1"/>
    <property type="molecule type" value="Genomic_DNA"/>
</dbReference>
<sequence>MFLSAPKISKETWKNYAHELNSYFTEWISDLEVNTFEQLKDLMTTEQLKYRVPVEMREHFLHEWIEMKTPCDLAEKLDEYESIKQSFRREFPKKNCHKFQAGPYGGSKVKEALKDFRPKFQIKKEPVNEKYHEKEFEKRSFVATTVYLNHIFDHSVINLRRILRLLHLMKLLEMVPMTY</sequence>
<dbReference type="SUPFAM" id="SSF47353">
    <property type="entry name" value="Retrovirus capsid dimerization domain-like"/>
    <property type="match status" value="1"/>
</dbReference>
<proteinExistence type="predicted"/>
<evidence type="ECO:0008006" key="3">
    <source>
        <dbReference type="Google" id="ProtNLM"/>
    </source>
</evidence>
<comment type="caution">
    <text evidence="1">The sequence shown here is derived from an EMBL/GenBank/DDBJ whole genome shotgun (WGS) entry which is preliminary data.</text>
</comment>
<dbReference type="AlphaFoldDB" id="A0A4Y2II55"/>
<protein>
    <recommendedName>
        <fullName evidence="3">SCAN box domain-containing protein</fullName>
    </recommendedName>
</protein>
<gene>
    <name evidence="1" type="ORF">AVEN_213851_1</name>
</gene>